<dbReference type="Gene3D" id="1.10.530.10">
    <property type="match status" value="1"/>
</dbReference>
<dbReference type="InterPro" id="IPR002901">
    <property type="entry name" value="MGlyc_endo_b_GlcNAc-like_dom"/>
</dbReference>
<feature type="domain" description="Mannosyl-glycoprotein endo-beta-N-acetylglucosamidase-like" evidence="2">
    <location>
        <begin position="82"/>
        <end position="210"/>
    </location>
</feature>
<dbReference type="SMART" id="SM00047">
    <property type="entry name" value="LYZ2"/>
    <property type="match status" value="1"/>
</dbReference>
<gene>
    <name evidence="3" type="ORF">CRV08_09540</name>
</gene>
<dbReference type="GO" id="GO:0004040">
    <property type="term" value="F:amidase activity"/>
    <property type="evidence" value="ECO:0007669"/>
    <property type="project" value="InterPro"/>
</dbReference>
<dbReference type="Proteomes" id="UP000290172">
    <property type="component" value="Unassembled WGS sequence"/>
</dbReference>
<dbReference type="Pfam" id="PF01832">
    <property type="entry name" value="Glucosaminidase"/>
    <property type="match status" value="1"/>
</dbReference>
<evidence type="ECO:0000313" key="3">
    <source>
        <dbReference type="EMBL" id="RXJ68041.1"/>
    </source>
</evidence>
<protein>
    <submittedName>
        <fullName evidence="3">Mannosyl-glycoprotein endo-beta-N-acetylglucosamidase</fullName>
    </submittedName>
</protein>
<evidence type="ECO:0000259" key="2">
    <source>
        <dbReference type="SMART" id="SM00047"/>
    </source>
</evidence>
<keyword evidence="1" id="KW-0732">Signal</keyword>
<sequence length="244" mass="28427">MKIICSFLLVLFFSSSIYAQTGFPKKYYSLSTKEAKKYFIKYFIPKIENENMKILADRLFIENLVNAPKPVEGTPSYKRLQDLQKKYKIKDLFNYPKFLVRIDIIPPSLALAQAATESGWGKSRFFKEANNIFGHWTYNAKIGMLPLQREEGKKHLVRVFPNLEASIAAYMLNLNRTVAYAKFRIKRREARINGSLISGLKLCETMTKYSAIGYEYVKILRSVIRKNNLIEIDKNFHEKINNLK</sequence>
<dbReference type="EMBL" id="PDKJ01000007">
    <property type="protein sequence ID" value="RXJ68041.1"/>
    <property type="molecule type" value="Genomic_DNA"/>
</dbReference>
<dbReference type="InterPro" id="IPR053195">
    <property type="entry name" value="Bax-like"/>
</dbReference>
<accession>A0A4Q0YGX0</accession>
<name>A0A4Q0YGX0_9BACT</name>
<proteinExistence type="predicted"/>
<organism evidence="3 4">
    <name type="scientific">Halarcobacter ebronensis</name>
    <dbReference type="NCBI Taxonomy" id="1462615"/>
    <lineage>
        <taxon>Bacteria</taxon>
        <taxon>Pseudomonadati</taxon>
        <taxon>Campylobacterota</taxon>
        <taxon>Epsilonproteobacteria</taxon>
        <taxon>Campylobacterales</taxon>
        <taxon>Arcobacteraceae</taxon>
        <taxon>Halarcobacter</taxon>
    </lineage>
</organism>
<comment type="caution">
    <text evidence="3">The sequence shown here is derived from an EMBL/GenBank/DDBJ whole genome shotgun (WGS) entry which is preliminary data.</text>
</comment>
<feature type="chain" id="PRO_5020443528" evidence="1">
    <location>
        <begin position="20"/>
        <end position="244"/>
    </location>
</feature>
<dbReference type="RefSeq" id="WP_128981474.1">
    <property type="nucleotide sequence ID" value="NZ_PDKJ01000007.1"/>
</dbReference>
<evidence type="ECO:0000313" key="4">
    <source>
        <dbReference type="Proteomes" id="UP000290172"/>
    </source>
</evidence>
<dbReference type="AlphaFoldDB" id="A0A4Q0YGX0"/>
<dbReference type="PANTHER" id="PTHR40572:SF1">
    <property type="entry name" value="PROTEIN BAX"/>
    <property type="match status" value="1"/>
</dbReference>
<reference evidence="3 4" key="1">
    <citation type="submission" date="2017-10" db="EMBL/GenBank/DDBJ databases">
        <title>Genomics of the genus Arcobacter.</title>
        <authorList>
            <person name="Perez-Cataluna A."/>
            <person name="Figueras M.J."/>
        </authorList>
    </citation>
    <scope>NUCLEOTIDE SEQUENCE [LARGE SCALE GENOMIC DNA]</scope>
    <source>
        <strain evidence="3 4">CECT 8993</strain>
    </source>
</reference>
<evidence type="ECO:0000256" key="1">
    <source>
        <dbReference type="SAM" id="SignalP"/>
    </source>
</evidence>
<dbReference type="PANTHER" id="PTHR40572">
    <property type="entry name" value="PROTEIN BAX"/>
    <property type="match status" value="1"/>
</dbReference>
<feature type="signal peptide" evidence="1">
    <location>
        <begin position="1"/>
        <end position="19"/>
    </location>
</feature>